<reference evidence="5" key="1">
    <citation type="submission" date="2022-08" db="EMBL/GenBank/DDBJ databases">
        <authorList>
            <person name="Gutierrez-Valencia J."/>
        </authorList>
    </citation>
    <scope>NUCLEOTIDE SEQUENCE</scope>
</reference>
<comment type="caution">
    <text evidence="5">The sequence shown here is derived from an EMBL/GenBank/DDBJ whole genome shotgun (WGS) entry which is preliminary data.</text>
</comment>
<dbReference type="FunFam" id="3.90.470.20:FF:000003">
    <property type="entry name" value="L-aminoadipate-semialdehyde dehydrogenase-phosphopantetheinyl transferase"/>
    <property type="match status" value="1"/>
</dbReference>
<evidence type="ECO:0000256" key="2">
    <source>
        <dbReference type="ARBA" id="ARBA00022679"/>
    </source>
</evidence>
<dbReference type="Pfam" id="PF22624">
    <property type="entry name" value="AASDHPPT_N"/>
    <property type="match status" value="1"/>
</dbReference>
<dbReference type="InterPro" id="IPR037143">
    <property type="entry name" value="4-PPantetheinyl_Trfase_dom_sf"/>
</dbReference>
<dbReference type="InterPro" id="IPR050559">
    <property type="entry name" value="P-Pant_transferase_sf"/>
</dbReference>
<keyword evidence="2" id="KW-0808">Transferase</keyword>
<dbReference type="PANTHER" id="PTHR12215">
    <property type="entry name" value="PHOSPHOPANTETHEINE TRANSFERASE"/>
    <property type="match status" value="1"/>
</dbReference>
<dbReference type="EMBL" id="CAMGYJ010000009">
    <property type="protein sequence ID" value="CAI0504561.1"/>
    <property type="molecule type" value="Genomic_DNA"/>
</dbReference>
<proteinExistence type="predicted"/>
<evidence type="ECO:0000259" key="4">
    <source>
        <dbReference type="Pfam" id="PF22624"/>
    </source>
</evidence>
<dbReference type="AlphaFoldDB" id="A0AAV0Q316"/>
<protein>
    <recommendedName>
        <fullName evidence="1">holo-[acyl-carrier-protein] synthase</fullName>
        <ecNumber evidence="1">2.7.8.7</ecNumber>
    </recommendedName>
</protein>
<dbReference type="GO" id="GO:0008897">
    <property type="term" value="F:holo-[acyl-carrier-protein] synthase activity"/>
    <property type="evidence" value="ECO:0007669"/>
    <property type="project" value="UniProtKB-EC"/>
</dbReference>
<sequence length="279" mass="32183">MEKGVKRWIVDISEWNPSPNDFSLALAALPQLEHSCITRFVREEDRKRALVSRLLQYALVREVAQIPYDEIVIKRTLEGKPYLECDNGAQPELPNFNFNVSHHGDYVAIASEPLCLVGIDIVSCDLPINETVQSFIQAFESYFSRFEWENINKVGSPDDTLAEFYRYWSLKEAYVKAIGSGLSNGIDRVEFRHNNWMNISVFIDGKRCKEWSFWLHELPKRHWLSIARGHPKAAWGSYKATLKRTEFSQEVYENGLRLPNAGVDTRTVDQLVQTLARAK</sequence>
<dbReference type="SUPFAM" id="SSF56214">
    <property type="entry name" value="4'-phosphopantetheinyl transferase"/>
    <property type="match status" value="2"/>
</dbReference>
<dbReference type="GO" id="GO:0005829">
    <property type="term" value="C:cytosol"/>
    <property type="evidence" value="ECO:0007669"/>
    <property type="project" value="TreeGrafter"/>
</dbReference>
<dbReference type="GO" id="GO:0000287">
    <property type="term" value="F:magnesium ion binding"/>
    <property type="evidence" value="ECO:0007669"/>
    <property type="project" value="InterPro"/>
</dbReference>
<keyword evidence="6" id="KW-1185">Reference proteome</keyword>
<dbReference type="EC" id="2.7.8.7" evidence="1"/>
<dbReference type="Pfam" id="PF01648">
    <property type="entry name" value="ACPS"/>
    <property type="match status" value="1"/>
</dbReference>
<evidence type="ECO:0000259" key="3">
    <source>
        <dbReference type="Pfam" id="PF01648"/>
    </source>
</evidence>
<evidence type="ECO:0000313" key="6">
    <source>
        <dbReference type="Proteomes" id="UP001154282"/>
    </source>
</evidence>
<gene>
    <name evidence="5" type="ORF">LITE_LOCUS41132</name>
</gene>
<evidence type="ECO:0000313" key="5">
    <source>
        <dbReference type="EMBL" id="CAI0504561.1"/>
    </source>
</evidence>
<dbReference type="Gene3D" id="3.90.470.20">
    <property type="entry name" value="4'-phosphopantetheinyl transferase domain"/>
    <property type="match status" value="2"/>
</dbReference>
<dbReference type="Proteomes" id="UP001154282">
    <property type="component" value="Unassembled WGS sequence"/>
</dbReference>
<feature type="domain" description="4'-phosphopantetheinyl transferase" evidence="3">
    <location>
        <begin position="117"/>
        <end position="226"/>
    </location>
</feature>
<dbReference type="InterPro" id="IPR008278">
    <property type="entry name" value="4-PPantetheinyl_Trfase_dom"/>
</dbReference>
<name>A0AAV0Q316_9ROSI</name>
<dbReference type="FunFam" id="3.90.470.20:FF:000013">
    <property type="entry name" value="L-aminoadipate-semialdehyde dehydrogenase-phosphopantetheinyl transferase"/>
    <property type="match status" value="1"/>
</dbReference>
<evidence type="ECO:0000256" key="1">
    <source>
        <dbReference type="ARBA" id="ARBA00013172"/>
    </source>
</evidence>
<feature type="domain" description="4'-phosphopantetheinyl transferase N-terminal" evidence="4">
    <location>
        <begin position="14"/>
        <end position="113"/>
    </location>
</feature>
<organism evidence="5 6">
    <name type="scientific">Linum tenue</name>
    <dbReference type="NCBI Taxonomy" id="586396"/>
    <lineage>
        <taxon>Eukaryota</taxon>
        <taxon>Viridiplantae</taxon>
        <taxon>Streptophyta</taxon>
        <taxon>Embryophyta</taxon>
        <taxon>Tracheophyta</taxon>
        <taxon>Spermatophyta</taxon>
        <taxon>Magnoliopsida</taxon>
        <taxon>eudicotyledons</taxon>
        <taxon>Gunneridae</taxon>
        <taxon>Pentapetalae</taxon>
        <taxon>rosids</taxon>
        <taxon>fabids</taxon>
        <taxon>Malpighiales</taxon>
        <taxon>Linaceae</taxon>
        <taxon>Linum</taxon>
    </lineage>
</organism>
<dbReference type="GO" id="GO:0019878">
    <property type="term" value="P:lysine biosynthetic process via aminoadipic acid"/>
    <property type="evidence" value="ECO:0007669"/>
    <property type="project" value="TreeGrafter"/>
</dbReference>
<dbReference type="InterPro" id="IPR055066">
    <property type="entry name" value="AASDHPPT_N"/>
</dbReference>
<accession>A0AAV0Q316</accession>
<dbReference type="PANTHER" id="PTHR12215:SF10">
    <property type="entry name" value="L-AMINOADIPATE-SEMIALDEHYDE DEHYDROGENASE-PHOSPHOPANTETHEINYL TRANSFERASE"/>
    <property type="match status" value="1"/>
</dbReference>